<sequence length="126" mass="13588">MTYSREVLLKKFNDMIARKEPIIGGGAGTGLSAKCEEAGGIDLIVIYNSGRYRMAGRGSLAGLLAYGNANEIVMDMAKEVLPVVKQTPVLAGVNGTDPFCNFDKFLDDVKAIGFAGVQKLPNRWFN</sequence>
<dbReference type="Pfam" id="PF09370">
    <property type="entry name" value="PEP_hydrolase"/>
    <property type="match status" value="1"/>
</dbReference>
<organism evidence="2 3">
    <name type="scientific">Proteus mirabilis</name>
    <dbReference type="NCBI Taxonomy" id="584"/>
    <lineage>
        <taxon>Bacteria</taxon>
        <taxon>Pseudomonadati</taxon>
        <taxon>Pseudomonadota</taxon>
        <taxon>Gammaproteobacteria</taxon>
        <taxon>Enterobacterales</taxon>
        <taxon>Morganellaceae</taxon>
        <taxon>Proteus</taxon>
    </lineage>
</organism>
<evidence type="ECO:0000259" key="1">
    <source>
        <dbReference type="Pfam" id="PF09370"/>
    </source>
</evidence>
<dbReference type="InterPro" id="IPR009215">
    <property type="entry name" value="TIM-br_IGPS-like"/>
</dbReference>
<dbReference type="Gene3D" id="3.20.20.70">
    <property type="entry name" value="Aldolase class I"/>
    <property type="match status" value="1"/>
</dbReference>
<evidence type="ECO:0000313" key="2">
    <source>
        <dbReference type="EMBL" id="SPZ00452.1"/>
    </source>
</evidence>
<accession>A0A2X2BVL1</accession>
<name>A0A2X2BVL1_PROMI</name>
<protein>
    <submittedName>
        <fullName evidence="2">TIM-barrel signal transduction protein</fullName>
    </submittedName>
</protein>
<evidence type="ECO:0000313" key="3">
    <source>
        <dbReference type="Proteomes" id="UP000251485"/>
    </source>
</evidence>
<dbReference type="InterPro" id="IPR015813">
    <property type="entry name" value="Pyrv/PenolPyrv_kinase-like_dom"/>
</dbReference>
<dbReference type="InterPro" id="IPR013785">
    <property type="entry name" value="Aldolase_TIM"/>
</dbReference>
<dbReference type="PANTHER" id="PTHR31862:SF1">
    <property type="entry name" value="UPF0261 DOMAIN PROTEIN (AFU_ORTHOLOGUE AFUA_1G10120)"/>
    <property type="match status" value="1"/>
</dbReference>
<proteinExistence type="predicted"/>
<dbReference type="InterPro" id="IPR051353">
    <property type="entry name" value="Tobamovirus_resist_UPF0261"/>
</dbReference>
<dbReference type="GO" id="GO:0003824">
    <property type="term" value="F:catalytic activity"/>
    <property type="evidence" value="ECO:0007669"/>
    <property type="project" value="InterPro"/>
</dbReference>
<feature type="domain" description="TIM-barrel" evidence="1">
    <location>
        <begin position="9"/>
        <end position="121"/>
    </location>
</feature>
<dbReference type="Proteomes" id="UP000251485">
    <property type="component" value="Unassembled WGS sequence"/>
</dbReference>
<gene>
    <name evidence="2" type="ORF">NCTC10975_03601</name>
</gene>
<reference evidence="2 3" key="1">
    <citation type="submission" date="2018-06" db="EMBL/GenBank/DDBJ databases">
        <authorList>
            <consortium name="Pathogen Informatics"/>
            <person name="Doyle S."/>
        </authorList>
    </citation>
    <scope>NUCLEOTIDE SEQUENCE [LARGE SCALE GENOMIC DNA]</scope>
    <source>
        <strain evidence="2 3">NCTC10975</strain>
    </source>
</reference>
<dbReference type="EMBL" id="UAUE01000026">
    <property type="protein sequence ID" value="SPZ00452.1"/>
    <property type="molecule type" value="Genomic_DNA"/>
</dbReference>
<dbReference type="AlphaFoldDB" id="A0A2X2BVL1"/>
<dbReference type="PANTHER" id="PTHR31862">
    <property type="entry name" value="UPF0261 DOMAIN PROTEIN (AFU_ORTHOLOGUE AFUA_1G10120)"/>
    <property type="match status" value="1"/>
</dbReference>
<dbReference type="SUPFAM" id="SSF51621">
    <property type="entry name" value="Phosphoenolpyruvate/pyruvate domain"/>
    <property type="match status" value="1"/>
</dbReference>